<keyword evidence="1" id="KW-0805">Transcription regulation</keyword>
<dbReference type="Gene3D" id="1.10.10.60">
    <property type="entry name" value="Homeodomain-like"/>
    <property type="match status" value="2"/>
</dbReference>
<dbReference type="CDD" id="cd06976">
    <property type="entry name" value="cupin_MtlR-like_N"/>
    <property type="match status" value="1"/>
</dbReference>
<dbReference type="GO" id="GO:0043565">
    <property type="term" value="F:sequence-specific DNA binding"/>
    <property type="evidence" value="ECO:0007669"/>
    <property type="project" value="InterPro"/>
</dbReference>
<dbReference type="AlphaFoldDB" id="A0A7K1YCU8"/>
<reference evidence="5 6" key="1">
    <citation type="submission" date="2019-11" db="EMBL/GenBank/DDBJ databases">
        <title>Pedobacter sp. HMF7647 Genome sequencing and assembly.</title>
        <authorList>
            <person name="Kang H."/>
            <person name="Kim H."/>
            <person name="Joh K."/>
        </authorList>
    </citation>
    <scope>NUCLEOTIDE SEQUENCE [LARGE SCALE GENOMIC DNA]</scope>
    <source>
        <strain evidence="5 6">HMF7647</strain>
    </source>
</reference>
<accession>A0A7K1YCU8</accession>
<evidence type="ECO:0000259" key="4">
    <source>
        <dbReference type="PROSITE" id="PS01124"/>
    </source>
</evidence>
<dbReference type="InterPro" id="IPR011051">
    <property type="entry name" value="RmlC_Cupin_sf"/>
</dbReference>
<dbReference type="Proteomes" id="UP000466586">
    <property type="component" value="Unassembled WGS sequence"/>
</dbReference>
<proteinExistence type="predicted"/>
<dbReference type="PANTHER" id="PTHR43280">
    <property type="entry name" value="ARAC-FAMILY TRANSCRIPTIONAL REGULATOR"/>
    <property type="match status" value="1"/>
</dbReference>
<dbReference type="InterPro" id="IPR018060">
    <property type="entry name" value="HTH_AraC"/>
</dbReference>
<protein>
    <submittedName>
        <fullName evidence="5">Helix-turn-helix domain-containing protein</fullName>
    </submittedName>
</protein>
<dbReference type="SUPFAM" id="SSF46689">
    <property type="entry name" value="Homeodomain-like"/>
    <property type="match status" value="2"/>
</dbReference>
<dbReference type="InterPro" id="IPR014710">
    <property type="entry name" value="RmlC-like_jellyroll"/>
</dbReference>
<gene>
    <name evidence="5" type="ORF">GS399_14880</name>
</gene>
<dbReference type="SUPFAM" id="SSF51182">
    <property type="entry name" value="RmlC-like cupins"/>
    <property type="match status" value="1"/>
</dbReference>
<name>A0A7K1YCU8_9SPHI</name>
<keyword evidence="6" id="KW-1185">Reference proteome</keyword>
<dbReference type="Pfam" id="PF12833">
    <property type="entry name" value="HTH_18"/>
    <property type="match status" value="1"/>
</dbReference>
<evidence type="ECO:0000256" key="2">
    <source>
        <dbReference type="ARBA" id="ARBA00023125"/>
    </source>
</evidence>
<keyword evidence="3" id="KW-0804">Transcription</keyword>
<dbReference type="Gene3D" id="2.60.120.10">
    <property type="entry name" value="Jelly Rolls"/>
    <property type="match status" value="1"/>
</dbReference>
<dbReference type="InterPro" id="IPR009057">
    <property type="entry name" value="Homeodomain-like_sf"/>
</dbReference>
<evidence type="ECO:0000256" key="3">
    <source>
        <dbReference type="ARBA" id="ARBA00023163"/>
    </source>
</evidence>
<dbReference type="InterPro" id="IPR018062">
    <property type="entry name" value="HTH_AraC-typ_CS"/>
</dbReference>
<comment type="caution">
    <text evidence="5">The sequence shown here is derived from an EMBL/GenBank/DDBJ whole genome shotgun (WGS) entry which is preliminary data.</text>
</comment>
<dbReference type="SMART" id="SM00342">
    <property type="entry name" value="HTH_ARAC"/>
    <property type="match status" value="1"/>
</dbReference>
<dbReference type="EMBL" id="WVHT01000007">
    <property type="protein sequence ID" value="MXV52260.1"/>
    <property type="molecule type" value="Genomic_DNA"/>
</dbReference>
<keyword evidence="2" id="KW-0238">DNA-binding</keyword>
<dbReference type="GO" id="GO:0003700">
    <property type="term" value="F:DNA-binding transcription factor activity"/>
    <property type="evidence" value="ECO:0007669"/>
    <property type="project" value="InterPro"/>
</dbReference>
<dbReference type="RefSeq" id="WP_160845439.1">
    <property type="nucleotide sequence ID" value="NZ_WVHT01000007.1"/>
</dbReference>
<evidence type="ECO:0000313" key="6">
    <source>
        <dbReference type="Proteomes" id="UP000466586"/>
    </source>
</evidence>
<dbReference type="PANTHER" id="PTHR43280:SF27">
    <property type="entry name" value="TRANSCRIPTIONAL REGULATOR MTLR"/>
    <property type="match status" value="1"/>
</dbReference>
<dbReference type="Pfam" id="PF07883">
    <property type="entry name" value="Cupin_2"/>
    <property type="match status" value="1"/>
</dbReference>
<dbReference type="PROSITE" id="PS00041">
    <property type="entry name" value="HTH_ARAC_FAMILY_1"/>
    <property type="match status" value="1"/>
</dbReference>
<feature type="domain" description="HTH araC/xylS-type" evidence="4">
    <location>
        <begin position="185"/>
        <end position="283"/>
    </location>
</feature>
<dbReference type="InterPro" id="IPR013096">
    <property type="entry name" value="Cupin_2"/>
</dbReference>
<organism evidence="5 6">
    <name type="scientific">Hufsiella arboris</name>
    <dbReference type="NCBI Taxonomy" id="2695275"/>
    <lineage>
        <taxon>Bacteria</taxon>
        <taxon>Pseudomonadati</taxon>
        <taxon>Bacteroidota</taxon>
        <taxon>Sphingobacteriia</taxon>
        <taxon>Sphingobacteriales</taxon>
        <taxon>Sphingobacteriaceae</taxon>
        <taxon>Hufsiella</taxon>
    </lineage>
</organism>
<evidence type="ECO:0000313" key="5">
    <source>
        <dbReference type="EMBL" id="MXV52260.1"/>
    </source>
</evidence>
<evidence type="ECO:0000256" key="1">
    <source>
        <dbReference type="ARBA" id="ARBA00023015"/>
    </source>
</evidence>
<sequence>MVKPSLEAISESENGSFLVRTFEESEFHAPFHFHPEFELTAILKGEGNRFVGNDMSVFNSGDLVLIGSNVPHCWKNTILTEEINARSVVIQFQRDFLGSDFFRKLETARVSRLLNQSFFGIHFYGETAELVTLKMNELSAETDPLKRLINLLDIFSQLSNTKFFKLLNDETIIYEPGTHEHHRLNEVQAFIIENFRNKIGLNQIAEIARMTPNAFCKYYKKMTGKTFSEVIAGYRVNYARQQLINTDKPVSQICFECGYADIAFFHKVFKHTTRFSPLTYRKEYINRLKFQS</sequence>
<dbReference type="PROSITE" id="PS01124">
    <property type="entry name" value="HTH_ARAC_FAMILY_2"/>
    <property type="match status" value="1"/>
</dbReference>